<protein>
    <submittedName>
        <fullName evidence="2">Uncharacterized protein</fullName>
    </submittedName>
</protein>
<proteinExistence type="predicted"/>
<dbReference type="AlphaFoldDB" id="A0A0F9ULB2"/>
<name>A0A0F9ULB2_9ZZZZ</name>
<feature type="region of interest" description="Disordered" evidence="1">
    <location>
        <begin position="333"/>
        <end position="356"/>
    </location>
</feature>
<evidence type="ECO:0000256" key="1">
    <source>
        <dbReference type="SAM" id="MobiDB-lite"/>
    </source>
</evidence>
<sequence length="356" mass="39374">MSKFDAIKYAEWAQDAVSDYLENGMSLNDSISKIASENSLTPAQVRQVCQQANVGAYEHIFNQSEDKIDAVFDLADAKTIASSISENEKVANDNRSHSDYFLEPPRPKLNIDINAEFGVEQISNEHEVAAHVNDLEQFIENAKLACDEIRAKQHDNQMAMVDTRRSLQHEVEQAILVSDNPDRMGMIRKVAHAVGLGVEEASQEVAFSEIAKITETLVKKGVFGALAQFQAEQEGTAHIRTKIAEFSKQAEAVQSDLISDTQLTGSEGSLAKVKVVNGNHPILVSINQLVDQVSEEDRLKRGLLLLEDKASYAIRRINDLNTSALTDKYVQQETMGKQPDIKPNPDPALRRFANAG</sequence>
<accession>A0A0F9ULB2</accession>
<comment type="caution">
    <text evidence="2">The sequence shown here is derived from an EMBL/GenBank/DDBJ whole genome shotgun (WGS) entry which is preliminary data.</text>
</comment>
<reference evidence="2" key="1">
    <citation type="journal article" date="2015" name="Nature">
        <title>Complex archaea that bridge the gap between prokaryotes and eukaryotes.</title>
        <authorList>
            <person name="Spang A."/>
            <person name="Saw J.H."/>
            <person name="Jorgensen S.L."/>
            <person name="Zaremba-Niedzwiedzka K."/>
            <person name="Martijn J."/>
            <person name="Lind A.E."/>
            <person name="van Eijk R."/>
            <person name="Schleper C."/>
            <person name="Guy L."/>
            <person name="Ettema T.J."/>
        </authorList>
    </citation>
    <scope>NUCLEOTIDE SEQUENCE</scope>
</reference>
<gene>
    <name evidence="2" type="ORF">LCGC14_0516590</name>
</gene>
<organism evidence="2">
    <name type="scientific">marine sediment metagenome</name>
    <dbReference type="NCBI Taxonomy" id="412755"/>
    <lineage>
        <taxon>unclassified sequences</taxon>
        <taxon>metagenomes</taxon>
        <taxon>ecological metagenomes</taxon>
    </lineage>
</organism>
<evidence type="ECO:0000313" key="2">
    <source>
        <dbReference type="EMBL" id="KKN61981.1"/>
    </source>
</evidence>
<dbReference type="EMBL" id="LAZR01000639">
    <property type="protein sequence ID" value="KKN61981.1"/>
    <property type="molecule type" value="Genomic_DNA"/>
</dbReference>